<dbReference type="SUPFAM" id="SSF53335">
    <property type="entry name" value="S-adenosyl-L-methionine-dependent methyltransferases"/>
    <property type="match status" value="1"/>
</dbReference>
<dbReference type="SUPFAM" id="SSF48013">
    <property type="entry name" value="NusB-like"/>
    <property type="match status" value="1"/>
</dbReference>
<organism evidence="7">
    <name type="scientific">uncultured bacterium A1Q1_fos_1266</name>
    <dbReference type="NCBI Taxonomy" id="1256546"/>
    <lineage>
        <taxon>Bacteria</taxon>
        <taxon>environmental samples</taxon>
    </lineage>
</organism>
<feature type="binding site" evidence="5">
    <location>
        <position position="332"/>
    </location>
    <ligand>
        <name>S-adenosyl-L-methionine</name>
        <dbReference type="ChEBI" id="CHEBI:59789"/>
    </ligand>
</feature>
<dbReference type="InterPro" id="IPR035926">
    <property type="entry name" value="NusB-like_sf"/>
</dbReference>
<dbReference type="InterPro" id="IPR004573">
    <property type="entry name" value="rRNA_ssu_MeTfrase_B"/>
</dbReference>
<dbReference type="InterPro" id="IPR023267">
    <property type="entry name" value="RCMT"/>
</dbReference>
<evidence type="ECO:0000256" key="1">
    <source>
        <dbReference type="ARBA" id="ARBA00022603"/>
    </source>
</evidence>
<evidence type="ECO:0000259" key="6">
    <source>
        <dbReference type="PROSITE" id="PS51686"/>
    </source>
</evidence>
<keyword evidence="2 5" id="KW-0808">Transferase</keyword>
<sequence>MIPLWKQLQSTAAVVQAVQAGTSGTAAIAAVDAQLRPGVQALSFHVWRWLGTAQTLRSLLAKRAPSPEVDALLCVALALMCFDAPVFSDEFANDIEAAETPQYEAFTLVDQTVEAAKRNPQTKGSSAFINACLRRYLREKDALNQQASKSLVGRWNHPLWWIRRLQTDYPDSWQLILQAGNGRAPMTLRVNIRKSSVADYLSHFAATSVGEFGLTLTKPMPVTQIPGFVEGVVSVQDAAAQLAAPLLLNDLPRSGLQILDACAAPGGKTAHLLEISDSDVTAMDVDPVRCDRINETLKRLGLKANVLVADAALPETWPEDLRKSRFNAILLDAPCSASGIVRRHPDSRWLRRETDIAQLASIQWKLLNTLWQYLQPGGRLLYCTCSVFKAEGEDQINKFLDSNKYATLLPSHGHLISIRDAISGTSEDNKLKNHDGFFYALLEKAKS</sequence>
<dbReference type="EMBL" id="JX649897">
    <property type="protein sequence ID" value="AGC72281.1"/>
    <property type="molecule type" value="Genomic_DNA"/>
</dbReference>
<dbReference type="PRINTS" id="PR02008">
    <property type="entry name" value="RCMTFAMILY"/>
</dbReference>
<dbReference type="InterPro" id="IPR029063">
    <property type="entry name" value="SAM-dependent_MTases_sf"/>
</dbReference>
<keyword evidence="1 5" id="KW-0489">Methyltransferase</keyword>
<dbReference type="Gene3D" id="3.30.70.1170">
    <property type="entry name" value="Sun protein, domain 3"/>
    <property type="match status" value="1"/>
</dbReference>
<dbReference type="PROSITE" id="PS51686">
    <property type="entry name" value="SAM_MT_RSMB_NOP"/>
    <property type="match status" value="1"/>
</dbReference>
<keyword evidence="4 5" id="KW-0694">RNA-binding</keyword>
<dbReference type="NCBIfam" id="NF008149">
    <property type="entry name" value="PRK10901.1"/>
    <property type="match status" value="1"/>
</dbReference>
<evidence type="ECO:0000256" key="3">
    <source>
        <dbReference type="ARBA" id="ARBA00022691"/>
    </source>
</evidence>
<feature type="binding site" evidence="5">
    <location>
        <position position="284"/>
    </location>
    <ligand>
        <name>S-adenosyl-L-methionine</name>
        <dbReference type="ChEBI" id="CHEBI:59789"/>
    </ligand>
</feature>
<comment type="similarity">
    <text evidence="5">Belongs to the class I-like SAM-binding methyltransferase superfamily. RsmB/NOP family.</text>
</comment>
<protein>
    <submittedName>
        <fullName evidence="7">Ribosomal RNA small subunit methyltransferase B</fullName>
    </submittedName>
</protein>
<evidence type="ECO:0000256" key="5">
    <source>
        <dbReference type="PROSITE-ProRule" id="PRU01023"/>
    </source>
</evidence>
<feature type="binding site" evidence="5">
    <location>
        <begin position="262"/>
        <end position="268"/>
    </location>
    <ligand>
        <name>S-adenosyl-L-methionine</name>
        <dbReference type="ChEBI" id="CHEBI:59789"/>
    </ligand>
</feature>
<dbReference type="PANTHER" id="PTHR22807">
    <property type="entry name" value="NOP2 YEAST -RELATED NOL1/NOP2/FMU SUN DOMAIN-CONTAINING"/>
    <property type="match status" value="1"/>
</dbReference>
<dbReference type="CDD" id="cd02440">
    <property type="entry name" value="AdoMet_MTases"/>
    <property type="match status" value="1"/>
</dbReference>
<accession>L7VXU5</accession>
<evidence type="ECO:0000256" key="2">
    <source>
        <dbReference type="ARBA" id="ARBA00022679"/>
    </source>
</evidence>
<dbReference type="GO" id="GO:0008649">
    <property type="term" value="F:rRNA methyltransferase activity"/>
    <property type="evidence" value="ECO:0007669"/>
    <property type="project" value="InterPro"/>
</dbReference>
<dbReference type="InterPro" id="IPR001678">
    <property type="entry name" value="MeTrfase_RsmB-F_NOP2_dom"/>
</dbReference>
<dbReference type="Gene3D" id="1.10.940.10">
    <property type="entry name" value="NusB-like"/>
    <property type="match status" value="1"/>
</dbReference>
<dbReference type="Pfam" id="PF01189">
    <property type="entry name" value="Methyltr_RsmB-F"/>
    <property type="match status" value="1"/>
</dbReference>
<keyword evidence="3 5" id="KW-0949">S-adenosyl-L-methionine</keyword>
<dbReference type="Gene3D" id="1.10.287.730">
    <property type="entry name" value="Helix hairpin bin"/>
    <property type="match status" value="1"/>
</dbReference>
<dbReference type="Gene3D" id="3.40.50.150">
    <property type="entry name" value="Vaccinia Virus protein VP39"/>
    <property type="match status" value="1"/>
</dbReference>
<feature type="domain" description="SAM-dependent MTase RsmB/NOP-type" evidence="6">
    <location>
        <begin position="162"/>
        <end position="445"/>
    </location>
</feature>
<feature type="active site" description="Nucleophile" evidence="5">
    <location>
        <position position="385"/>
    </location>
</feature>
<dbReference type="PANTHER" id="PTHR22807:SF61">
    <property type="entry name" value="NOL1_NOP2_SUN FAMILY PROTEIN _ ANTITERMINATION NUSB DOMAIN-CONTAINING PROTEIN"/>
    <property type="match status" value="1"/>
</dbReference>
<evidence type="ECO:0000256" key="4">
    <source>
        <dbReference type="ARBA" id="ARBA00022884"/>
    </source>
</evidence>
<dbReference type="AlphaFoldDB" id="L7VXU5"/>
<dbReference type="GO" id="GO:0003723">
    <property type="term" value="F:RNA binding"/>
    <property type="evidence" value="ECO:0007669"/>
    <property type="project" value="UniProtKB-UniRule"/>
</dbReference>
<dbReference type="InterPro" id="IPR054728">
    <property type="entry name" value="RsmB-like_ferredoxin"/>
</dbReference>
<evidence type="ECO:0000313" key="7">
    <source>
        <dbReference type="EMBL" id="AGC72281.1"/>
    </source>
</evidence>
<dbReference type="NCBIfam" id="TIGR00563">
    <property type="entry name" value="rsmB"/>
    <property type="match status" value="1"/>
</dbReference>
<comment type="caution">
    <text evidence="5">Lacks conserved residue(s) required for the propagation of feature annotation.</text>
</comment>
<name>L7VXU5_9BACT</name>
<reference evidence="7" key="1">
    <citation type="submission" date="2012-09" db="EMBL/GenBank/DDBJ databases">
        <title>Metagenomic Characterization of a Microbial Community in Wastewater Detects High Levels of Antibiotic Resistance.</title>
        <authorList>
            <person name="Abrams M."/>
            <person name="Caldwell A."/>
            <person name="Vandaei E."/>
            <person name="Lee W."/>
            <person name="Perrott J."/>
            <person name="Khan S.Y."/>
            <person name="Ta J."/>
            <person name="Romero D."/>
            <person name="Nguyen V."/>
            <person name="Pourmand N."/>
            <person name="Ouverney C.C."/>
        </authorList>
    </citation>
    <scope>NUCLEOTIDE SEQUENCE</scope>
</reference>
<proteinExistence type="inferred from homology"/>
<dbReference type="InterPro" id="IPR049560">
    <property type="entry name" value="MeTrfase_RsmB-F_NOP2_cat"/>
</dbReference>
<dbReference type="Pfam" id="PF22458">
    <property type="entry name" value="RsmF-B_ferredox"/>
    <property type="match status" value="1"/>
</dbReference>